<keyword evidence="1" id="KW-0378">Hydrolase</keyword>
<evidence type="ECO:0000256" key="2">
    <source>
        <dbReference type="PIRSR" id="PIRSR605754-1"/>
    </source>
</evidence>
<proteinExistence type="predicted"/>
<feature type="transmembrane region" description="Helical" evidence="3">
    <location>
        <begin position="263"/>
        <end position="283"/>
    </location>
</feature>
<dbReference type="RefSeq" id="WP_100494684.1">
    <property type="nucleotide sequence ID" value="NZ_PEBJ01000005.1"/>
</dbReference>
<dbReference type="AlphaFoldDB" id="A0A2M9HI99"/>
<evidence type="ECO:0000256" key="1">
    <source>
        <dbReference type="ARBA" id="ARBA00022801"/>
    </source>
</evidence>
<feature type="active site" description="Proton donor/acceptor" evidence="2">
    <location>
        <position position="161"/>
    </location>
</feature>
<dbReference type="EMBL" id="PEBJ01000005">
    <property type="protein sequence ID" value="PJM76507.1"/>
    <property type="molecule type" value="Genomic_DNA"/>
</dbReference>
<dbReference type="InterPro" id="IPR042002">
    <property type="entry name" value="Sortase_C"/>
</dbReference>
<reference evidence="5" key="1">
    <citation type="submission" date="2017-10" db="EMBL/GenBank/DDBJ databases">
        <title>Draft genome sequences of strains TRE 1, TRE 9, TRE H and TRI 7, isolated from tamarins, belonging to four potential novel Bifidobacterium species.</title>
        <authorList>
            <person name="Mattarelli P."/>
            <person name="Modesto M."/>
            <person name="Puglisi E."/>
            <person name="Morelli L."/>
            <person name="Bonetti A."/>
            <person name="Spezio C."/>
            <person name="Sandri C."/>
        </authorList>
    </citation>
    <scope>NUCLEOTIDE SEQUENCE [LARGE SCALE GENOMIC DNA]</scope>
    <source>
        <strain evidence="5">TREH</strain>
    </source>
</reference>
<dbReference type="InterPro" id="IPR005754">
    <property type="entry name" value="Sortase"/>
</dbReference>
<accession>A0A2M9HI99</accession>
<keyword evidence="3" id="KW-0472">Membrane</keyword>
<keyword evidence="5" id="KW-1185">Reference proteome</keyword>
<dbReference type="OrthoDB" id="5242161at2"/>
<dbReference type="InterPro" id="IPR023365">
    <property type="entry name" value="Sortase_dom-sf"/>
</dbReference>
<dbReference type="NCBIfam" id="TIGR01076">
    <property type="entry name" value="sortase_fam"/>
    <property type="match status" value="1"/>
</dbReference>
<dbReference type="Gene3D" id="2.40.260.10">
    <property type="entry name" value="Sortase"/>
    <property type="match status" value="1"/>
</dbReference>
<dbReference type="Proteomes" id="UP000229239">
    <property type="component" value="Unassembled WGS sequence"/>
</dbReference>
<dbReference type="GO" id="GO:0016787">
    <property type="term" value="F:hydrolase activity"/>
    <property type="evidence" value="ECO:0007669"/>
    <property type="project" value="UniProtKB-KW"/>
</dbReference>
<organism evidence="4 5">
    <name type="scientific">Bifidobacterium felsineum</name>
    <dbReference type="NCBI Taxonomy" id="2045440"/>
    <lineage>
        <taxon>Bacteria</taxon>
        <taxon>Bacillati</taxon>
        <taxon>Actinomycetota</taxon>
        <taxon>Actinomycetes</taxon>
        <taxon>Bifidobacteriales</taxon>
        <taxon>Bifidobacteriaceae</taxon>
        <taxon>Bifidobacterium</taxon>
    </lineage>
</organism>
<gene>
    <name evidence="4" type="ORF">CSQ86_08415</name>
</gene>
<dbReference type="SUPFAM" id="SSF63817">
    <property type="entry name" value="Sortase"/>
    <property type="match status" value="1"/>
</dbReference>
<keyword evidence="3" id="KW-0812">Transmembrane</keyword>
<evidence type="ECO:0000313" key="4">
    <source>
        <dbReference type="EMBL" id="PJM76507.1"/>
    </source>
</evidence>
<dbReference type="Pfam" id="PF04203">
    <property type="entry name" value="Sortase"/>
    <property type="match status" value="1"/>
</dbReference>
<feature type="transmembrane region" description="Helical" evidence="3">
    <location>
        <begin position="12"/>
        <end position="34"/>
    </location>
</feature>
<keyword evidence="3" id="KW-1133">Transmembrane helix</keyword>
<dbReference type="CDD" id="cd05827">
    <property type="entry name" value="Sortase_C"/>
    <property type="match status" value="1"/>
</dbReference>
<sequence>MVRGSHARHSRFVDRLTGLIAVILVLAGVLTIAYPTIADMLANRQHENVVSSYTQSVSQLDQAKRDAMFADARKYNESLKGDPVHDPFVPGSGYALPDNYTEVLNPDGDGVMGYLSIPKINLRLPIYHGTDEDTLAKGVGHMRQTALPIGGEGLRPVLTGHRGLPSAELFTRLDELSNGDIFTINVLGKNLAYRVVQIQTVLPDQLEELRAIPGRDLVTLVTCTPYGINTHRLLITGERTKYVPENNVASAGSLLPSPGSSRWIRWISLTAAVITIAVLLAVLHAWRRRHAISTTHHDVVSEGATDGQS</sequence>
<name>A0A2M9HI99_9BIFI</name>
<comment type="caution">
    <text evidence="4">The sequence shown here is derived from an EMBL/GenBank/DDBJ whole genome shotgun (WGS) entry which is preliminary data.</text>
</comment>
<evidence type="ECO:0000313" key="5">
    <source>
        <dbReference type="Proteomes" id="UP000229239"/>
    </source>
</evidence>
<evidence type="ECO:0000256" key="3">
    <source>
        <dbReference type="SAM" id="Phobius"/>
    </source>
</evidence>
<protein>
    <submittedName>
        <fullName evidence="4">Class C sortase</fullName>
    </submittedName>
</protein>
<dbReference type="NCBIfam" id="NF033745">
    <property type="entry name" value="class_C_sortase"/>
    <property type="match status" value="1"/>
</dbReference>
<feature type="active site" description="Acyl-thioester intermediate" evidence="2">
    <location>
        <position position="223"/>
    </location>
</feature>